<dbReference type="GO" id="GO:0006367">
    <property type="term" value="P:transcription initiation at RNA polymerase II promoter"/>
    <property type="evidence" value="ECO:0007669"/>
    <property type="project" value="TreeGrafter"/>
</dbReference>
<feature type="region of interest" description="Disordered" evidence="1">
    <location>
        <begin position="74"/>
        <end position="124"/>
    </location>
</feature>
<keyword evidence="3" id="KW-1185">Reference proteome</keyword>
<feature type="compositionally biased region" description="Basic and acidic residues" evidence="1">
    <location>
        <begin position="74"/>
        <end position="85"/>
    </location>
</feature>
<reference evidence="2" key="1">
    <citation type="submission" date="2020-07" db="EMBL/GenBank/DDBJ databases">
        <title>Genome sequence and genetic diversity analysis of an under-domesticated orphan crop, white fonio (Digitaria exilis).</title>
        <authorList>
            <person name="Bennetzen J.L."/>
            <person name="Chen S."/>
            <person name="Ma X."/>
            <person name="Wang X."/>
            <person name="Yssel A.E.J."/>
            <person name="Chaluvadi S.R."/>
            <person name="Johnson M."/>
            <person name="Gangashetty P."/>
            <person name="Hamidou F."/>
            <person name="Sanogo M.D."/>
            <person name="Zwaenepoel A."/>
            <person name="Wallace J."/>
            <person name="Van De Peer Y."/>
            <person name="Van Deynze A."/>
        </authorList>
    </citation>
    <scope>NUCLEOTIDE SEQUENCE</scope>
    <source>
        <tissue evidence="2">Leaves</tissue>
    </source>
</reference>
<dbReference type="PANTHER" id="PTHR13097:SF7">
    <property type="entry name" value="GENERAL TRANSCRIPTION FACTOR IIE SUBUNIT 1"/>
    <property type="match status" value="1"/>
</dbReference>
<name>A0A835L122_9POAL</name>
<dbReference type="EMBL" id="JACEFO010000059">
    <property type="protein sequence ID" value="KAF8783663.1"/>
    <property type="molecule type" value="Genomic_DNA"/>
</dbReference>
<evidence type="ECO:0000256" key="1">
    <source>
        <dbReference type="SAM" id="MobiDB-lite"/>
    </source>
</evidence>
<dbReference type="Proteomes" id="UP000636709">
    <property type="component" value="Unassembled WGS sequence"/>
</dbReference>
<organism evidence="2 3">
    <name type="scientific">Digitaria exilis</name>
    <dbReference type="NCBI Taxonomy" id="1010633"/>
    <lineage>
        <taxon>Eukaryota</taxon>
        <taxon>Viridiplantae</taxon>
        <taxon>Streptophyta</taxon>
        <taxon>Embryophyta</taxon>
        <taxon>Tracheophyta</taxon>
        <taxon>Spermatophyta</taxon>
        <taxon>Magnoliopsida</taxon>
        <taxon>Liliopsida</taxon>
        <taxon>Poales</taxon>
        <taxon>Poaceae</taxon>
        <taxon>PACMAD clade</taxon>
        <taxon>Panicoideae</taxon>
        <taxon>Panicodae</taxon>
        <taxon>Paniceae</taxon>
        <taxon>Anthephorinae</taxon>
        <taxon>Digitaria</taxon>
    </lineage>
</organism>
<dbReference type="AlphaFoldDB" id="A0A835L122"/>
<accession>A0A835L122</accession>
<comment type="caution">
    <text evidence="2">The sequence shown here is derived from an EMBL/GenBank/DDBJ whole genome shotgun (WGS) entry which is preliminary data.</text>
</comment>
<gene>
    <name evidence="2" type="ORF">HU200_000415</name>
</gene>
<evidence type="ECO:0000313" key="2">
    <source>
        <dbReference type="EMBL" id="KAF8783663.1"/>
    </source>
</evidence>
<protein>
    <submittedName>
        <fullName evidence="2">Uncharacterized protein</fullName>
    </submittedName>
</protein>
<dbReference type="GO" id="GO:0005673">
    <property type="term" value="C:transcription factor TFIIE complex"/>
    <property type="evidence" value="ECO:0007669"/>
    <property type="project" value="TreeGrafter"/>
</dbReference>
<sequence length="124" mass="14343">MVTLVQLIHLGTHKGSMFTSIPHTFAYRSFICSTFQFEVEIGVKEEGAESGKNGSETESEEYIKAYYEALRKKQEEEEAKRRMQQEGEAFVSDSQSERQVGKKHKREDEDEGIEWEEQQPTGIF</sequence>
<proteinExistence type="predicted"/>
<dbReference type="InterPro" id="IPR039997">
    <property type="entry name" value="TFE"/>
</dbReference>
<feature type="compositionally biased region" description="Acidic residues" evidence="1">
    <location>
        <begin position="108"/>
        <end position="117"/>
    </location>
</feature>
<evidence type="ECO:0000313" key="3">
    <source>
        <dbReference type="Proteomes" id="UP000636709"/>
    </source>
</evidence>
<dbReference type="PANTHER" id="PTHR13097">
    <property type="entry name" value="TRANSCRIPTION INITIATION FACTOR IIE, ALPHA SUBUNIT"/>
    <property type="match status" value="1"/>
</dbReference>